<gene>
    <name evidence="1" type="ORF">BJX67DRAFT_382945</name>
</gene>
<organism evidence="1 2">
    <name type="scientific">Aspergillus lucknowensis</name>
    <dbReference type="NCBI Taxonomy" id="176173"/>
    <lineage>
        <taxon>Eukaryota</taxon>
        <taxon>Fungi</taxon>
        <taxon>Dikarya</taxon>
        <taxon>Ascomycota</taxon>
        <taxon>Pezizomycotina</taxon>
        <taxon>Eurotiomycetes</taxon>
        <taxon>Eurotiomycetidae</taxon>
        <taxon>Eurotiales</taxon>
        <taxon>Aspergillaceae</taxon>
        <taxon>Aspergillus</taxon>
        <taxon>Aspergillus subgen. Nidulantes</taxon>
    </lineage>
</organism>
<evidence type="ECO:0008006" key="3">
    <source>
        <dbReference type="Google" id="ProtNLM"/>
    </source>
</evidence>
<accession>A0ABR4LLF0</accession>
<dbReference type="PANTHER" id="PTHR39596">
    <property type="match status" value="1"/>
</dbReference>
<evidence type="ECO:0000313" key="1">
    <source>
        <dbReference type="EMBL" id="KAL2865202.1"/>
    </source>
</evidence>
<dbReference type="Proteomes" id="UP001610432">
    <property type="component" value="Unassembled WGS sequence"/>
</dbReference>
<dbReference type="PANTHER" id="PTHR39596:SF2">
    <property type="entry name" value="HET DOMAIN PROTEIN (AFU_ORTHOLOGUE AFUA_1G17550)-RELATED"/>
    <property type="match status" value="1"/>
</dbReference>
<dbReference type="RefSeq" id="XP_070884181.1">
    <property type="nucleotide sequence ID" value="XM_071033332.1"/>
</dbReference>
<protein>
    <recommendedName>
        <fullName evidence="3">Heterokaryon incompatibility domain-containing protein</fullName>
    </recommendedName>
</protein>
<name>A0ABR4LLF0_9EURO</name>
<dbReference type="EMBL" id="JBFXLQ010000033">
    <property type="protein sequence ID" value="KAL2865202.1"/>
    <property type="molecule type" value="Genomic_DNA"/>
</dbReference>
<reference evidence="1 2" key="1">
    <citation type="submission" date="2024-07" db="EMBL/GenBank/DDBJ databases">
        <title>Section-level genome sequencing and comparative genomics of Aspergillus sections Usti and Cavernicolus.</title>
        <authorList>
            <consortium name="Lawrence Berkeley National Laboratory"/>
            <person name="Nybo J.L."/>
            <person name="Vesth T.C."/>
            <person name="Theobald S."/>
            <person name="Frisvad J.C."/>
            <person name="Larsen T.O."/>
            <person name="Kjaerboelling I."/>
            <person name="Rothschild-Mancinelli K."/>
            <person name="Lyhne E.K."/>
            <person name="Kogle M.E."/>
            <person name="Barry K."/>
            <person name="Clum A."/>
            <person name="Na H."/>
            <person name="Ledsgaard L."/>
            <person name="Lin J."/>
            <person name="Lipzen A."/>
            <person name="Kuo A."/>
            <person name="Riley R."/>
            <person name="Mondo S."/>
            <person name="Labutti K."/>
            <person name="Haridas S."/>
            <person name="Pangalinan J."/>
            <person name="Salamov A.A."/>
            <person name="Simmons B.A."/>
            <person name="Magnuson J.K."/>
            <person name="Chen J."/>
            <person name="Drula E."/>
            <person name="Henrissat B."/>
            <person name="Wiebenga A."/>
            <person name="Lubbers R.J."/>
            <person name="Gomes A.C."/>
            <person name="Macurrencykelacurrency M.R."/>
            <person name="Stajich J."/>
            <person name="Grigoriev I.V."/>
            <person name="Mortensen U.H."/>
            <person name="De Vries R.P."/>
            <person name="Baker S.E."/>
            <person name="Andersen M.R."/>
        </authorList>
    </citation>
    <scope>NUCLEOTIDE SEQUENCE [LARGE SCALE GENOMIC DNA]</scope>
    <source>
        <strain evidence="1 2">CBS 449.75</strain>
    </source>
</reference>
<proteinExistence type="predicted"/>
<evidence type="ECO:0000313" key="2">
    <source>
        <dbReference type="Proteomes" id="UP001610432"/>
    </source>
</evidence>
<dbReference type="GeneID" id="98148404"/>
<comment type="caution">
    <text evidence="1">The sequence shown here is derived from an EMBL/GenBank/DDBJ whole genome shotgun (WGS) entry which is preliminary data.</text>
</comment>
<keyword evidence="2" id="KW-1185">Reference proteome</keyword>
<sequence>MHHCDSPASCEQIEFDNSLVCNPTTGATAWHIDGKRLVYENEKFIAISHTWADGTGAPIDHKNASDPDKVHVNKCLFSYFAKPAKDRDFAGIWWDAISLPKNNGPLRKQAVATMHEMYAKAGLTLVHDRFLLECAVRDDMEFAARPIILSPWFSRAWTALELPKCKKVIFIFKDGEFDLDDENVVANLNELLIALNSRHSTYTSDLPIIAGLLTGVSVEGLTSPEIYQRIVRALKRIPCQHLLHNEIGMDVKSFCWCPSNLLTVPKALGRPELLAKADIASDGAAAAVWRVVDLNETTRPELEQRERAQSPNIEIGAILTGTSTTITQHLLLLDLYDRNLKKAVIVKVKNSRTSEIHCQYIGTVRLKRILEDDSFGAVKLTIGDTSGMSELGQETAVDYVQRVWKLRQGKKQGKLRLGPKRVGSGW</sequence>